<evidence type="ECO:0000313" key="3">
    <source>
        <dbReference type="Proteomes" id="UP000006512"/>
    </source>
</evidence>
<keyword evidence="1" id="KW-1133">Transmembrane helix</keyword>
<evidence type="ECO:0000313" key="2">
    <source>
        <dbReference type="EMBL" id="EGF91751.1"/>
    </source>
</evidence>
<dbReference type="Pfam" id="PF14329">
    <property type="entry name" value="DUF4386"/>
    <property type="match status" value="1"/>
</dbReference>
<feature type="transmembrane region" description="Helical" evidence="1">
    <location>
        <begin position="142"/>
        <end position="160"/>
    </location>
</feature>
<dbReference type="STRING" id="715226.ABI_01810"/>
<dbReference type="RefSeq" id="WP_006270914.1">
    <property type="nucleotide sequence ID" value="NZ_GL883077.1"/>
</dbReference>
<gene>
    <name evidence="2" type="ORF">ABI_01810</name>
</gene>
<dbReference type="InterPro" id="IPR025495">
    <property type="entry name" value="DUF4386"/>
</dbReference>
<feature type="transmembrane region" description="Helical" evidence="1">
    <location>
        <begin position="86"/>
        <end position="109"/>
    </location>
</feature>
<feature type="transmembrane region" description="Helical" evidence="1">
    <location>
        <begin position="52"/>
        <end position="79"/>
    </location>
</feature>
<name>F4QIB3_9CAUL</name>
<feature type="transmembrane region" description="Helical" evidence="1">
    <location>
        <begin position="12"/>
        <end position="32"/>
    </location>
</feature>
<dbReference type="OrthoDB" id="5421633at2"/>
<feature type="transmembrane region" description="Helical" evidence="1">
    <location>
        <begin position="172"/>
        <end position="191"/>
    </location>
</feature>
<dbReference type="EMBL" id="GL883077">
    <property type="protein sequence ID" value="EGF91751.1"/>
    <property type="molecule type" value="Genomic_DNA"/>
</dbReference>
<dbReference type="HOGENOM" id="CLU_098561_1_1_5"/>
<reference evidence="3" key="1">
    <citation type="submission" date="2011-03" db="EMBL/GenBank/DDBJ databases">
        <title>Draft genome sequence of Brevundimonas diminuta.</title>
        <authorList>
            <person name="Brown P.J.B."/>
            <person name="Buechlein A."/>
            <person name="Hemmerich C."/>
            <person name="Brun Y.V."/>
        </authorList>
    </citation>
    <scope>NUCLEOTIDE SEQUENCE [LARGE SCALE GENOMIC DNA]</scope>
    <source>
        <strain evidence="3">C19</strain>
    </source>
</reference>
<evidence type="ECO:0008006" key="4">
    <source>
        <dbReference type="Google" id="ProtNLM"/>
    </source>
</evidence>
<accession>F4QIB3</accession>
<dbReference type="eggNOG" id="ENOG502ZF5I">
    <property type="taxonomic scope" value="Bacteria"/>
</dbReference>
<evidence type="ECO:0000256" key="1">
    <source>
        <dbReference type="SAM" id="Phobius"/>
    </source>
</evidence>
<keyword evidence="1" id="KW-0812">Transmembrane</keyword>
<organism evidence="2 3">
    <name type="scientific">Asticcacaulis biprosthecium C19</name>
    <dbReference type="NCBI Taxonomy" id="715226"/>
    <lineage>
        <taxon>Bacteria</taxon>
        <taxon>Pseudomonadati</taxon>
        <taxon>Pseudomonadota</taxon>
        <taxon>Alphaproteobacteria</taxon>
        <taxon>Caulobacterales</taxon>
        <taxon>Caulobacteraceae</taxon>
        <taxon>Asticcacaulis</taxon>
    </lineage>
</organism>
<dbReference type="Proteomes" id="UP000006512">
    <property type="component" value="Unassembled WGS sequence"/>
</dbReference>
<protein>
    <recommendedName>
        <fullName evidence="4">DUF4386 domain-containing protein</fullName>
    </recommendedName>
</protein>
<sequence length="229" mass="24338">MTISLKSTARMAGFMYLAASLTGAFNLLYVPSQLFVMDDPQATLAKIMSSEILFRQGIVGGVVSGVLFLALPVVLYSLLESFGRIWAGLMVAFAAVGVGMAFVGTQAYLGVLALVDGAGGPGDGPLALQVMDHIHAHHQAESVASIFWGLWLLPLGWLIVKSRAMPRFLGVLLLLGCTGYLANFLLPLLVPGYSATILPYLVVIPGAFGELGTCLWLLIFGLRNRPGEV</sequence>
<keyword evidence="1" id="KW-0472">Membrane</keyword>
<keyword evidence="3" id="KW-1185">Reference proteome</keyword>
<feature type="transmembrane region" description="Helical" evidence="1">
    <location>
        <begin position="197"/>
        <end position="222"/>
    </location>
</feature>
<dbReference type="AlphaFoldDB" id="F4QIB3"/>
<proteinExistence type="predicted"/>